<reference evidence="3" key="2">
    <citation type="submission" date="2017-02" db="EMBL/GenBank/DDBJ databases">
        <title>Sunflower complete genome.</title>
        <authorList>
            <person name="Langlade N."/>
            <person name="Munos S."/>
        </authorList>
    </citation>
    <scope>NUCLEOTIDE SEQUENCE [LARGE SCALE GENOMIC DNA]</scope>
    <source>
        <tissue evidence="3">Leaves</tissue>
    </source>
</reference>
<accession>A0A251VIJ3</accession>
<evidence type="ECO:0000256" key="1">
    <source>
        <dbReference type="SAM" id="MobiDB-lite"/>
    </source>
</evidence>
<dbReference type="InParanoid" id="A0A251VIJ3"/>
<gene>
    <name evidence="3" type="ORF">HannXRQ_Chr02g0046761</name>
    <name evidence="2" type="ORF">HanXRQr2_Chr07g0308041</name>
</gene>
<dbReference type="AlphaFoldDB" id="A0A251VIJ3"/>
<sequence length="100" mass="11251">MMKTMVFLLLRSDGGSDGREDDSVSFVEKWRWRQRLGFRDVFWYSSCQTQVSCINTLLTHSVARDVHSTLSTTPATGDDVAVVNSELETDPPEGSVEEVH</sequence>
<evidence type="ECO:0000313" key="3">
    <source>
        <dbReference type="EMBL" id="OTG34521.1"/>
    </source>
</evidence>
<organism evidence="3 4">
    <name type="scientific">Helianthus annuus</name>
    <name type="common">Common sunflower</name>
    <dbReference type="NCBI Taxonomy" id="4232"/>
    <lineage>
        <taxon>Eukaryota</taxon>
        <taxon>Viridiplantae</taxon>
        <taxon>Streptophyta</taxon>
        <taxon>Embryophyta</taxon>
        <taxon>Tracheophyta</taxon>
        <taxon>Spermatophyta</taxon>
        <taxon>Magnoliopsida</taxon>
        <taxon>eudicotyledons</taxon>
        <taxon>Gunneridae</taxon>
        <taxon>Pentapetalae</taxon>
        <taxon>asterids</taxon>
        <taxon>campanulids</taxon>
        <taxon>Asterales</taxon>
        <taxon>Asteraceae</taxon>
        <taxon>Asteroideae</taxon>
        <taxon>Heliantheae alliance</taxon>
        <taxon>Heliantheae</taxon>
        <taxon>Helianthus</taxon>
    </lineage>
</organism>
<reference evidence="2 4" key="1">
    <citation type="journal article" date="2017" name="Nature">
        <title>The sunflower genome provides insights into oil metabolism, flowering and Asterid evolution.</title>
        <authorList>
            <person name="Badouin H."/>
            <person name="Gouzy J."/>
            <person name="Grassa C.J."/>
            <person name="Murat F."/>
            <person name="Staton S.E."/>
            <person name="Cottret L."/>
            <person name="Lelandais-Briere C."/>
            <person name="Owens G.L."/>
            <person name="Carrere S."/>
            <person name="Mayjonade B."/>
            <person name="Legrand L."/>
            <person name="Gill N."/>
            <person name="Kane N.C."/>
            <person name="Bowers J.E."/>
            <person name="Hubner S."/>
            <person name="Bellec A."/>
            <person name="Berard A."/>
            <person name="Berges H."/>
            <person name="Blanchet N."/>
            <person name="Boniface M.C."/>
            <person name="Brunel D."/>
            <person name="Catrice O."/>
            <person name="Chaidir N."/>
            <person name="Claudel C."/>
            <person name="Donnadieu C."/>
            <person name="Faraut T."/>
            <person name="Fievet G."/>
            <person name="Helmstetter N."/>
            <person name="King M."/>
            <person name="Knapp S.J."/>
            <person name="Lai Z."/>
            <person name="Le Paslier M.C."/>
            <person name="Lippi Y."/>
            <person name="Lorenzon L."/>
            <person name="Mandel J.R."/>
            <person name="Marage G."/>
            <person name="Marchand G."/>
            <person name="Marquand E."/>
            <person name="Bret-Mestries E."/>
            <person name="Morien E."/>
            <person name="Nambeesan S."/>
            <person name="Nguyen T."/>
            <person name="Pegot-Espagnet P."/>
            <person name="Pouilly N."/>
            <person name="Raftis F."/>
            <person name="Sallet E."/>
            <person name="Schiex T."/>
            <person name="Thomas J."/>
            <person name="Vandecasteele C."/>
            <person name="Vares D."/>
            <person name="Vear F."/>
            <person name="Vautrin S."/>
            <person name="Crespi M."/>
            <person name="Mangin B."/>
            <person name="Burke J.M."/>
            <person name="Salse J."/>
            <person name="Munos S."/>
            <person name="Vincourt P."/>
            <person name="Rieseberg L.H."/>
            <person name="Langlade N.B."/>
        </authorList>
    </citation>
    <scope>NUCLEOTIDE SEQUENCE [LARGE SCALE GENOMIC DNA]</scope>
    <source>
        <strain evidence="4">cv. SF193</strain>
        <tissue evidence="2">Leaves</tissue>
    </source>
</reference>
<dbReference type="EMBL" id="MNCJ02000322">
    <property type="protein sequence ID" value="KAF5799742.1"/>
    <property type="molecule type" value="Genomic_DNA"/>
</dbReference>
<proteinExistence type="predicted"/>
<feature type="region of interest" description="Disordered" evidence="1">
    <location>
        <begin position="70"/>
        <end position="100"/>
    </location>
</feature>
<keyword evidence="4" id="KW-1185">Reference proteome</keyword>
<reference evidence="2" key="3">
    <citation type="submission" date="2020-06" db="EMBL/GenBank/DDBJ databases">
        <title>Helianthus annuus Genome sequencing and assembly Release 2.</title>
        <authorList>
            <person name="Gouzy J."/>
            <person name="Langlade N."/>
            <person name="Munos S."/>
        </authorList>
    </citation>
    <scope>NUCLEOTIDE SEQUENCE</scope>
    <source>
        <tissue evidence="2">Leaves</tissue>
    </source>
</reference>
<name>A0A251VIJ3_HELAN</name>
<evidence type="ECO:0000313" key="2">
    <source>
        <dbReference type="EMBL" id="KAF5799742.1"/>
    </source>
</evidence>
<dbReference type="EMBL" id="CM007891">
    <property type="protein sequence ID" value="OTG34521.1"/>
    <property type="molecule type" value="Genomic_DNA"/>
</dbReference>
<protein>
    <submittedName>
        <fullName evidence="3">Uncharacterized protein</fullName>
    </submittedName>
</protein>
<dbReference type="Gramene" id="mRNA:HanXRQr2_Chr07g0308041">
    <property type="protein sequence ID" value="mRNA:HanXRQr2_Chr07g0308041"/>
    <property type="gene ID" value="HanXRQr2_Chr07g0308041"/>
</dbReference>
<dbReference type="Proteomes" id="UP000215914">
    <property type="component" value="Chromosome 2"/>
</dbReference>
<evidence type="ECO:0000313" key="4">
    <source>
        <dbReference type="Proteomes" id="UP000215914"/>
    </source>
</evidence>